<sequence>MDILSDDGALALEMAAAEADPDSLGAAERMRRCFPPELAAAALTQVALRRRAREKLPMADRMFFTPDGLEQATRWVVARWRAARFVEAGVSDVWDLGCGIGVDAMAFAEAGLGVHAVESDPATAVLARANLALAGGGEVTVGRAEDARVPEGCGIFLDPARRTARGRTWDVADLTPPWSLVEDHLRGQRVVFVKLGPGLPKQLIPEGVGAAWVSVGGDVVELMLSNASDPGPRAVVFPRSEPEPHVLTGGAAPLPVAPPGRFIHEPDNAVIRAGLVAESAPGGWLLAPGVAYVSSDSPIGGPFVTSYRVIDVLDHDVTTLRRWVKQHRIGRLEIKRRAIDVDPAVLRKQLKPRGDGSATLLLARTVAGARAFVVERVG</sequence>
<dbReference type="Gene3D" id="3.40.50.150">
    <property type="entry name" value="Vaccinia Virus protein VP39"/>
    <property type="match status" value="1"/>
</dbReference>
<keyword evidence="2" id="KW-0808">Transferase</keyword>
<organism evidence="2 3">
    <name type="scientific">Arachnia propionica</name>
    <dbReference type="NCBI Taxonomy" id="1750"/>
    <lineage>
        <taxon>Bacteria</taxon>
        <taxon>Bacillati</taxon>
        <taxon>Actinomycetota</taxon>
        <taxon>Actinomycetes</taxon>
        <taxon>Propionibacteriales</taxon>
        <taxon>Propionibacteriaceae</taxon>
        <taxon>Arachnia</taxon>
    </lineage>
</organism>
<evidence type="ECO:0000313" key="3">
    <source>
        <dbReference type="Proteomes" id="UP000273044"/>
    </source>
</evidence>
<dbReference type="GO" id="GO:0032259">
    <property type="term" value="P:methylation"/>
    <property type="evidence" value="ECO:0007669"/>
    <property type="project" value="UniProtKB-KW"/>
</dbReference>
<keyword evidence="3" id="KW-1185">Reference proteome</keyword>
<dbReference type="InterPro" id="IPR041497">
    <property type="entry name" value="Thump-like"/>
</dbReference>
<dbReference type="RefSeq" id="WP_197720253.1">
    <property type="nucleotide sequence ID" value="NZ_CP072386.1"/>
</dbReference>
<dbReference type="EMBL" id="LR134406">
    <property type="protein sequence ID" value="VEH70789.1"/>
    <property type="molecule type" value="Genomic_DNA"/>
</dbReference>
<proteinExistence type="predicted"/>
<name>A0A3S4VJZ0_9ACTN</name>
<reference evidence="2 3" key="1">
    <citation type="submission" date="2018-12" db="EMBL/GenBank/DDBJ databases">
        <authorList>
            <consortium name="Pathogen Informatics"/>
        </authorList>
    </citation>
    <scope>NUCLEOTIDE SEQUENCE [LARGE SCALE GENOMIC DNA]</scope>
    <source>
        <strain evidence="2 3">NCTC12967</strain>
    </source>
</reference>
<dbReference type="SUPFAM" id="SSF53335">
    <property type="entry name" value="S-adenosyl-L-methionine-dependent methyltransferases"/>
    <property type="match status" value="1"/>
</dbReference>
<evidence type="ECO:0000259" key="1">
    <source>
        <dbReference type="Pfam" id="PF18096"/>
    </source>
</evidence>
<accession>A0A3S4VJZ0</accession>
<dbReference type="AlphaFoldDB" id="A0A3S4VJZ0"/>
<gene>
    <name evidence="2" type="ORF">NCTC12967_02095</name>
</gene>
<dbReference type="Proteomes" id="UP000273044">
    <property type="component" value="Chromosome"/>
</dbReference>
<dbReference type="Pfam" id="PF18096">
    <property type="entry name" value="Thump_like"/>
    <property type="match status" value="1"/>
</dbReference>
<dbReference type="GeneID" id="64407546"/>
<feature type="domain" description="THUMP-like" evidence="1">
    <location>
        <begin position="305"/>
        <end position="376"/>
    </location>
</feature>
<dbReference type="CDD" id="cd02440">
    <property type="entry name" value="AdoMet_MTases"/>
    <property type="match status" value="1"/>
</dbReference>
<keyword evidence="2" id="KW-0489">Methyltransferase</keyword>
<protein>
    <submittedName>
        <fullName evidence="2">Methyltransferase domain</fullName>
    </submittedName>
</protein>
<dbReference type="GO" id="GO:0008168">
    <property type="term" value="F:methyltransferase activity"/>
    <property type="evidence" value="ECO:0007669"/>
    <property type="project" value="UniProtKB-KW"/>
</dbReference>
<dbReference type="InterPro" id="IPR029063">
    <property type="entry name" value="SAM-dependent_MTases_sf"/>
</dbReference>
<evidence type="ECO:0000313" key="2">
    <source>
        <dbReference type="EMBL" id="VEH70789.1"/>
    </source>
</evidence>